<dbReference type="OrthoDB" id="350824at2157"/>
<name>A0A7D5SYI1_9EURY</name>
<gene>
    <name evidence="1" type="ORF">HZS54_25780</name>
</gene>
<keyword evidence="2" id="KW-1185">Reference proteome</keyword>
<dbReference type="GeneID" id="56086079"/>
<accession>A0A7D5SYI1</accession>
<evidence type="ECO:0000313" key="2">
    <source>
        <dbReference type="Proteomes" id="UP000509346"/>
    </source>
</evidence>
<dbReference type="EMBL" id="CP058909">
    <property type="protein sequence ID" value="QLH84827.1"/>
    <property type="molecule type" value="Genomic_DNA"/>
</dbReference>
<proteinExistence type="predicted"/>
<dbReference type="KEGG" id="hpel:HZS54_25780"/>
<dbReference type="RefSeq" id="WP_179919904.1">
    <property type="nucleotide sequence ID" value="NZ_CP058909.1"/>
</dbReference>
<protein>
    <submittedName>
        <fullName evidence="1">Uncharacterized protein</fullName>
    </submittedName>
</protein>
<dbReference type="AlphaFoldDB" id="A0A7D5SYI1"/>
<dbReference type="Proteomes" id="UP000509346">
    <property type="component" value="Chromosome"/>
</dbReference>
<sequence>MATRETVVSKSVEYDSAACTNCSDEVFVDTDMENVDNLPKGVPTVVTGGENMTLETTGANITSQDYRIPKVLVKLFGLESTSEINQSYLCPSCAKSLYNFEPDQ</sequence>
<evidence type="ECO:0000313" key="1">
    <source>
        <dbReference type="EMBL" id="QLH84827.1"/>
    </source>
</evidence>
<reference evidence="1 2" key="1">
    <citation type="submission" date="2020-07" db="EMBL/GenBank/DDBJ databases">
        <title>Halosimplex litoreum sp. nov. and Halosimplex rubrum sp. nov., isolated from different salt environments.</title>
        <authorList>
            <person name="Cui H."/>
        </authorList>
    </citation>
    <scope>NUCLEOTIDE SEQUENCE [LARGE SCALE GENOMIC DNA]</scope>
    <source>
        <strain evidence="1 2">R2</strain>
    </source>
</reference>
<organism evidence="1 2">
    <name type="scientific">Halosimplex pelagicum</name>
    <dbReference type="NCBI Taxonomy" id="869886"/>
    <lineage>
        <taxon>Archaea</taxon>
        <taxon>Methanobacteriati</taxon>
        <taxon>Methanobacteriota</taxon>
        <taxon>Stenosarchaea group</taxon>
        <taxon>Halobacteria</taxon>
        <taxon>Halobacteriales</taxon>
        <taxon>Haloarculaceae</taxon>
        <taxon>Halosimplex</taxon>
    </lineage>
</organism>